<organism evidence="3">
    <name type="scientific">Guillardia theta (strain CCMP2712)</name>
    <name type="common">Cryptophyte</name>
    <dbReference type="NCBI Taxonomy" id="905079"/>
    <lineage>
        <taxon>Eukaryota</taxon>
        <taxon>Cryptophyceae</taxon>
        <taxon>Pyrenomonadales</taxon>
        <taxon>Geminigeraceae</taxon>
        <taxon>Guillardia</taxon>
    </lineage>
</organism>
<feature type="domain" description="C2H2-type" evidence="2">
    <location>
        <begin position="63"/>
        <end position="85"/>
    </location>
</feature>
<dbReference type="EMBL" id="JH993017">
    <property type="protein sequence ID" value="EKX42423.1"/>
    <property type="molecule type" value="Genomic_DNA"/>
</dbReference>
<dbReference type="Gene3D" id="3.80.10.10">
    <property type="entry name" value="Ribonuclease Inhibitor"/>
    <property type="match status" value="3"/>
</dbReference>
<dbReference type="PaxDb" id="55529-EKX42423"/>
<keyword evidence="5" id="KW-1185">Reference proteome</keyword>
<evidence type="ECO:0000313" key="3">
    <source>
        <dbReference type="EMBL" id="EKX42423.1"/>
    </source>
</evidence>
<sequence>MTWLHPPTHRVIAKPTRQPTKRVIAFTSRRKDRLEEYMPSKPVWENAEWDRYYAPRGIGHAVCKVCDRNFINEEILQQHFLSDFHQDKLELSLKALHGSPAQQESTAEEPESETSLRSMTIFQLEIELRKRGVLADSQGHGKGWRYWTERLRLLEEEGERREEEEGGSKTTREVKESIRSYLRTCLSMGTAPCSAFLEHPEDGSLRVRGRIHPSAKSVRSIAAAIASCCWLVDLDLGDNDLRAKGTILLCSAIMESRNAIRKLVLDGNNIGDVMIEYKEDLSFMEDVIIPAQLSRPFKMLQPWPAPSAKFTDTSAASSICRLLLPSSSPTSSSLLSLSLANNSLGDASLACIADAVAAGQQLRSLNLAGNAGKQLPSSPMTASARALAAMLSISSALVELDLSWNGYRGEAAGLLVEGIARNSSLQALLLGWNSVGSVGGEELEKALRCPTLTSVDISYNCMEEEQAAAVARAVASSSSLRLVTWKGNNFSPHLLADADEKLKERRSHREKQEEAMSANEDRPEQEEGVEEGGAVPPDE</sequence>
<reference evidence="5" key="2">
    <citation type="submission" date="2012-11" db="EMBL/GenBank/DDBJ databases">
        <authorList>
            <person name="Kuo A."/>
            <person name="Curtis B.A."/>
            <person name="Tanifuji G."/>
            <person name="Burki F."/>
            <person name="Gruber A."/>
            <person name="Irimia M."/>
            <person name="Maruyama S."/>
            <person name="Arias M.C."/>
            <person name="Ball S.G."/>
            <person name="Gile G.H."/>
            <person name="Hirakawa Y."/>
            <person name="Hopkins J.F."/>
            <person name="Rensing S.A."/>
            <person name="Schmutz J."/>
            <person name="Symeonidi A."/>
            <person name="Elias M."/>
            <person name="Eveleigh R.J."/>
            <person name="Herman E.K."/>
            <person name="Klute M.J."/>
            <person name="Nakayama T."/>
            <person name="Obornik M."/>
            <person name="Reyes-Prieto A."/>
            <person name="Armbrust E.V."/>
            <person name="Aves S.J."/>
            <person name="Beiko R.G."/>
            <person name="Coutinho P."/>
            <person name="Dacks J.B."/>
            <person name="Durnford D.G."/>
            <person name="Fast N.M."/>
            <person name="Green B.R."/>
            <person name="Grisdale C."/>
            <person name="Hempe F."/>
            <person name="Henrissat B."/>
            <person name="Hoppner M.P."/>
            <person name="Ishida K.-I."/>
            <person name="Kim E."/>
            <person name="Koreny L."/>
            <person name="Kroth P.G."/>
            <person name="Liu Y."/>
            <person name="Malik S.-B."/>
            <person name="Maier U.G."/>
            <person name="McRose D."/>
            <person name="Mock T."/>
            <person name="Neilson J.A."/>
            <person name="Onodera N.T."/>
            <person name="Poole A.M."/>
            <person name="Pritham E.J."/>
            <person name="Richards T.A."/>
            <person name="Rocap G."/>
            <person name="Roy S.W."/>
            <person name="Sarai C."/>
            <person name="Schaack S."/>
            <person name="Shirato S."/>
            <person name="Slamovits C.H."/>
            <person name="Spencer D.F."/>
            <person name="Suzuki S."/>
            <person name="Worden A.Z."/>
            <person name="Zauner S."/>
            <person name="Barry K."/>
            <person name="Bell C."/>
            <person name="Bharti A.K."/>
            <person name="Crow J.A."/>
            <person name="Grimwood J."/>
            <person name="Kramer R."/>
            <person name="Lindquist E."/>
            <person name="Lucas S."/>
            <person name="Salamov A."/>
            <person name="McFadden G.I."/>
            <person name="Lane C.E."/>
            <person name="Keeling P.J."/>
            <person name="Gray M.W."/>
            <person name="Grigoriev I.V."/>
            <person name="Archibald J.M."/>
        </authorList>
    </citation>
    <scope>NUCLEOTIDE SEQUENCE</scope>
    <source>
        <strain evidence="5">CCMP2712</strain>
    </source>
</reference>
<dbReference type="KEGG" id="gtt:GUITHDRAFT_111701"/>
<dbReference type="SUPFAM" id="SSF57667">
    <property type="entry name" value="beta-beta-alpha zinc fingers"/>
    <property type="match status" value="1"/>
</dbReference>
<dbReference type="HOGENOM" id="CLU_505750_0_0_1"/>
<dbReference type="Gene3D" id="3.30.160.60">
    <property type="entry name" value="Classic Zinc Finger"/>
    <property type="match status" value="1"/>
</dbReference>
<dbReference type="PANTHER" id="PTHR24114:SF2">
    <property type="entry name" value="F-BOX DOMAIN-CONTAINING PROTEIN-RELATED"/>
    <property type="match status" value="1"/>
</dbReference>
<feature type="compositionally biased region" description="Basic and acidic residues" evidence="1">
    <location>
        <begin position="510"/>
        <end position="522"/>
    </location>
</feature>
<dbReference type="EnsemblProtists" id="EKX42423">
    <property type="protein sequence ID" value="EKX42423"/>
    <property type="gene ID" value="GUITHDRAFT_111701"/>
</dbReference>
<dbReference type="PANTHER" id="PTHR24114">
    <property type="entry name" value="LEUCINE RICH REPEAT FAMILY PROTEIN"/>
    <property type="match status" value="1"/>
</dbReference>
<dbReference type="InterPro" id="IPR052394">
    <property type="entry name" value="LRR-containing"/>
</dbReference>
<evidence type="ECO:0000259" key="2">
    <source>
        <dbReference type="PROSITE" id="PS00028"/>
    </source>
</evidence>
<dbReference type="Pfam" id="PF13516">
    <property type="entry name" value="LRR_6"/>
    <property type="match status" value="3"/>
</dbReference>
<dbReference type="InterPro" id="IPR032675">
    <property type="entry name" value="LRR_dom_sf"/>
</dbReference>
<dbReference type="PROSITE" id="PS00028">
    <property type="entry name" value="ZINC_FINGER_C2H2_1"/>
    <property type="match status" value="1"/>
</dbReference>
<dbReference type="SUPFAM" id="SSF52047">
    <property type="entry name" value="RNI-like"/>
    <property type="match status" value="1"/>
</dbReference>
<dbReference type="InterPro" id="IPR036236">
    <property type="entry name" value="Znf_C2H2_sf"/>
</dbReference>
<evidence type="ECO:0000313" key="4">
    <source>
        <dbReference type="EnsemblProtists" id="EKX42423"/>
    </source>
</evidence>
<name>L1J1M1_GUITC</name>
<feature type="region of interest" description="Disordered" evidence="1">
    <location>
        <begin position="97"/>
        <end position="116"/>
    </location>
</feature>
<evidence type="ECO:0000313" key="5">
    <source>
        <dbReference type="Proteomes" id="UP000011087"/>
    </source>
</evidence>
<dbReference type="Proteomes" id="UP000011087">
    <property type="component" value="Unassembled WGS sequence"/>
</dbReference>
<protein>
    <recommendedName>
        <fullName evidence="2">C2H2-type domain-containing protein</fullName>
    </recommendedName>
</protein>
<dbReference type="AlphaFoldDB" id="L1J1M1"/>
<dbReference type="InterPro" id="IPR001611">
    <property type="entry name" value="Leu-rich_rpt"/>
</dbReference>
<accession>L1J1M1</accession>
<gene>
    <name evidence="3" type="ORF">GUITHDRAFT_111701</name>
</gene>
<dbReference type="InterPro" id="IPR013087">
    <property type="entry name" value="Znf_C2H2_type"/>
</dbReference>
<reference evidence="4" key="3">
    <citation type="submission" date="2016-03" db="UniProtKB">
        <authorList>
            <consortium name="EnsemblProtists"/>
        </authorList>
    </citation>
    <scope>IDENTIFICATION</scope>
</reference>
<dbReference type="GeneID" id="17298969"/>
<evidence type="ECO:0000256" key="1">
    <source>
        <dbReference type="SAM" id="MobiDB-lite"/>
    </source>
</evidence>
<proteinExistence type="predicted"/>
<dbReference type="RefSeq" id="XP_005829403.1">
    <property type="nucleotide sequence ID" value="XM_005829346.1"/>
</dbReference>
<dbReference type="SMART" id="SM00368">
    <property type="entry name" value="LRR_RI"/>
    <property type="match status" value="4"/>
</dbReference>
<reference evidence="3 5" key="1">
    <citation type="journal article" date="2012" name="Nature">
        <title>Algal genomes reveal evolutionary mosaicism and the fate of nucleomorphs.</title>
        <authorList>
            <consortium name="DOE Joint Genome Institute"/>
            <person name="Curtis B.A."/>
            <person name="Tanifuji G."/>
            <person name="Burki F."/>
            <person name="Gruber A."/>
            <person name="Irimia M."/>
            <person name="Maruyama S."/>
            <person name="Arias M.C."/>
            <person name="Ball S.G."/>
            <person name="Gile G.H."/>
            <person name="Hirakawa Y."/>
            <person name="Hopkins J.F."/>
            <person name="Kuo A."/>
            <person name="Rensing S.A."/>
            <person name="Schmutz J."/>
            <person name="Symeonidi A."/>
            <person name="Elias M."/>
            <person name="Eveleigh R.J."/>
            <person name="Herman E.K."/>
            <person name="Klute M.J."/>
            <person name="Nakayama T."/>
            <person name="Obornik M."/>
            <person name="Reyes-Prieto A."/>
            <person name="Armbrust E.V."/>
            <person name="Aves S.J."/>
            <person name="Beiko R.G."/>
            <person name="Coutinho P."/>
            <person name="Dacks J.B."/>
            <person name="Durnford D.G."/>
            <person name="Fast N.M."/>
            <person name="Green B.R."/>
            <person name="Grisdale C.J."/>
            <person name="Hempel F."/>
            <person name="Henrissat B."/>
            <person name="Hoppner M.P."/>
            <person name="Ishida K."/>
            <person name="Kim E."/>
            <person name="Koreny L."/>
            <person name="Kroth P.G."/>
            <person name="Liu Y."/>
            <person name="Malik S.B."/>
            <person name="Maier U.G."/>
            <person name="McRose D."/>
            <person name="Mock T."/>
            <person name="Neilson J.A."/>
            <person name="Onodera N.T."/>
            <person name="Poole A.M."/>
            <person name="Pritham E.J."/>
            <person name="Richards T.A."/>
            <person name="Rocap G."/>
            <person name="Roy S.W."/>
            <person name="Sarai C."/>
            <person name="Schaack S."/>
            <person name="Shirato S."/>
            <person name="Slamovits C.H."/>
            <person name="Spencer D.F."/>
            <person name="Suzuki S."/>
            <person name="Worden A.Z."/>
            <person name="Zauner S."/>
            <person name="Barry K."/>
            <person name="Bell C."/>
            <person name="Bharti A.K."/>
            <person name="Crow J.A."/>
            <person name="Grimwood J."/>
            <person name="Kramer R."/>
            <person name="Lindquist E."/>
            <person name="Lucas S."/>
            <person name="Salamov A."/>
            <person name="McFadden G.I."/>
            <person name="Lane C.E."/>
            <person name="Keeling P.J."/>
            <person name="Gray M.W."/>
            <person name="Grigoriev I.V."/>
            <person name="Archibald J.M."/>
        </authorList>
    </citation>
    <scope>NUCLEOTIDE SEQUENCE</scope>
    <source>
        <strain evidence="3 5">CCMP2712</strain>
    </source>
</reference>
<feature type="region of interest" description="Disordered" evidence="1">
    <location>
        <begin position="501"/>
        <end position="539"/>
    </location>
</feature>